<accession>A0A420ARA6</accession>
<dbReference type="GO" id="GO:0005975">
    <property type="term" value="P:carbohydrate metabolic process"/>
    <property type="evidence" value="ECO:0007669"/>
    <property type="project" value="InterPro"/>
</dbReference>
<dbReference type="InterPro" id="IPR016518">
    <property type="entry name" value="Alpha-L-fucosidase"/>
</dbReference>
<evidence type="ECO:0000259" key="2">
    <source>
        <dbReference type="Pfam" id="PF14498"/>
    </source>
</evidence>
<feature type="domain" description="Glycosyl hydrolase family 95 catalytic" evidence="4">
    <location>
        <begin position="310"/>
        <end position="732"/>
    </location>
</feature>
<proteinExistence type="predicted"/>
<evidence type="ECO:0000259" key="3">
    <source>
        <dbReference type="Pfam" id="PF21307"/>
    </source>
</evidence>
<evidence type="ECO:0000313" key="6">
    <source>
        <dbReference type="Proteomes" id="UP000286246"/>
    </source>
</evidence>
<dbReference type="Gene3D" id="1.50.10.10">
    <property type="match status" value="1"/>
</dbReference>
<evidence type="ECO:0000256" key="1">
    <source>
        <dbReference type="SAM" id="SignalP"/>
    </source>
</evidence>
<dbReference type="InterPro" id="IPR012341">
    <property type="entry name" value="6hp_glycosidase-like_sf"/>
</dbReference>
<keyword evidence="6" id="KW-1185">Reference proteome</keyword>
<feature type="domain" description="Alpha fucosidase A-like C-terminal" evidence="3">
    <location>
        <begin position="734"/>
        <end position="806"/>
    </location>
</feature>
<dbReference type="Pfam" id="PF21307">
    <property type="entry name" value="Glyco_hydro_95_C"/>
    <property type="match status" value="1"/>
</dbReference>
<feature type="signal peptide" evidence="1">
    <location>
        <begin position="1"/>
        <end position="25"/>
    </location>
</feature>
<feature type="chain" id="PRO_5019495942" evidence="1">
    <location>
        <begin position="26"/>
        <end position="856"/>
    </location>
</feature>
<dbReference type="GO" id="GO:0004560">
    <property type="term" value="F:alpha-L-fucosidase activity"/>
    <property type="evidence" value="ECO:0007669"/>
    <property type="project" value="InterPro"/>
</dbReference>
<dbReference type="InterPro" id="IPR054363">
    <property type="entry name" value="GH95_cat"/>
</dbReference>
<sequence>MIKLNTNLSFFLLLGIMATVTCGHAQHKQKKRQLWYDKPAAYWEEALPLGNGTTGAMVFGGVSRDRFQINDNTLWSGEPEAGNNPNGPQILPSVREAILAGKYEEAAVLWKKMQGPYSARYLPMGDLWLDFHQEEKEVKAYRRDLDLEGAVSTVSYTYQGVQYQRESFVSYPDKALVIRLKANKAKSITLDLSMTSKLKSSVSALGNDVLSLVGKAPSFVANRDYEPKQVVYDSIEGKGMTFEMRVKVQAKGGKVQQEKDKLRIIGADEVLLLLTEATSFNGFDKSPSQAGKDVKATVNRLMKQVAVKNFTTLLADHQKDYRSLFNRVDFELAGISTHASLPTDQRIMQFSKGPTDLDLLTLYYHFGRYLLIASSRQGGRPANLQGIWNDHVQPPWGSNYTTNINTEMNYWLAENTNLSECHQPLFDFMEELAVNGAQTAAVNYNIKEGWVVHHNSDLWAKTSPPGGYDWDPKGMPRWSAWPMAAAWFSTHLWEHYRFTGDKSFLQNKAYPLMKGAAQFMLHWLIADPENKYLITNPSTSPENTIKIAGKEYQLTMASTMDMAIIRELFTAVIRSCDVLQIDPEFKSTLEQVSAKLYPYQVGQYGQLQEWFKDWDDPKDQHRHISHLFGLYPGNQISVTENSELAAAAKKSLLLRGDVSTGWSMAWKTNWWARLQDGNHAYKILKDALNFIDPKLDRAQMSGGGAYPNLFDAHPPFQIDGNFGATAGMTEMLLQSHDGAIHLLPALPDEWSTGHIKGIKARGNFTVDIDWKDNKLQQTRIVSNIGGICKLRTSMPVKVIGTSGNKANGAENELLYKPSSLKYHILDREKLSPLSTKETFEIEFQTVEGKEYRIIPI</sequence>
<dbReference type="SUPFAM" id="SSF48208">
    <property type="entry name" value="Six-hairpin glycosidases"/>
    <property type="match status" value="1"/>
</dbReference>
<dbReference type="PANTHER" id="PTHR31084:SF0">
    <property type="entry name" value="ALPHA-L-FUCOSIDASE 2"/>
    <property type="match status" value="1"/>
</dbReference>
<dbReference type="AlphaFoldDB" id="A0A420ARA6"/>
<dbReference type="InterPro" id="IPR008928">
    <property type="entry name" value="6-hairpin_glycosidase_sf"/>
</dbReference>
<evidence type="ECO:0000259" key="4">
    <source>
        <dbReference type="Pfam" id="PF22124"/>
    </source>
</evidence>
<dbReference type="Proteomes" id="UP000286246">
    <property type="component" value="Unassembled WGS sequence"/>
</dbReference>
<dbReference type="PANTHER" id="PTHR31084">
    <property type="entry name" value="ALPHA-L-FUCOSIDASE 2"/>
    <property type="match status" value="1"/>
</dbReference>
<dbReference type="PIRSF" id="PIRSF007663">
    <property type="entry name" value="UCP007663"/>
    <property type="match status" value="1"/>
</dbReference>
<gene>
    <name evidence="5" type="ORF">DFQ12_4108</name>
</gene>
<organism evidence="5 6">
    <name type="scientific">Sphingobacterium detergens</name>
    <dbReference type="NCBI Taxonomy" id="1145106"/>
    <lineage>
        <taxon>Bacteria</taxon>
        <taxon>Pseudomonadati</taxon>
        <taxon>Bacteroidota</taxon>
        <taxon>Sphingobacteriia</taxon>
        <taxon>Sphingobacteriales</taxon>
        <taxon>Sphingobacteriaceae</taxon>
        <taxon>Sphingobacterium</taxon>
    </lineage>
</organism>
<dbReference type="Gene3D" id="2.60.40.1180">
    <property type="entry name" value="Golgi alpha-mannosidase II"/>
    <property type="match status" value="1"/>
</dbReference>
<dbReference type="EMBL" id="RAPY01000004">
    <property type="protein sequence ID" value="RKE46950.1"/>
    <property type="molecule type" value="Genomic_DNA"/>
</dbReference>
<name>A0A420ARA6_SPHD1</name>
<evidence type="ECO:0000313" key="5">
    <source>
        <dbReference type="EMBL" id="RKE46950.1"/>
    </source>
</evidence>
<dbReference type="RefSeq" id="WP_244211800.1">
    <property type="nucleotide sequence ID" value="NZ_RAPY01000004.1"/>
</dbReference>
<keyword evidence="1" id="KW-0732">Signal</keyword>
<protein>
    <submittedName>
        <fullName evidence="5">Alpha-L-fucosidase 2</fullName>
    </submittedName>
</protein>
<dbReference type="InterPro" id="IPR027414">
    <property type="entry name" value="GH95_N_dom"/>
</dbReference>
<dbReference type="InterPro" id="IPR049053">
    <property type="entry name" value="AFCA-like_C"/>
</dbReference>
<feature type="domain" description="Glycosyl hydrolase family 95 N-terminal" evidence="2">
    <location>
        <begin position="34"/>
        <end position="281"/>
    </location>
</feature>
<dbReference type="Pfam" id="PF22124">
    <property type="entry name" value="Glyco_hydro_95_cat"/>
    <property type="match status" value="1"/>
</dbReference>
<dbReference type="FunFam" id="1.50.10.10:FF:000028">
    <property type="entry name" value="Alpha-L-fucosidase 2"/>
    <property type="match status" value="1"/>
</dbReference>
<dbReference type="Gene3D" id="2.70.98.50">
    <property type="entry name" value="putative glycoside hydrolase family protein from bacillus halodurans"/>
    <property type="match status" value="1"/>
</dbReference>
<reference evidence="5 6" key="1">
    <citation type="submission" date="2018-09" db="EMBL/GenBank/DDBJ databases">
        <title>Genomic Encyclopedia of Type Strains, Phase III (KMG-III): the genomes of soil and plant-associated and newly described type strains.</title>
        <authorList>
            <person name="Whitman W."/>
        </authorList>
    </citation>
    <scope>NUCLEOTIDE SEQUENCE [LARGE SCALE GENOMIC DNA]</scope>
    <source>
        <strain evidence="5 6">CECT 7938</strain>
    </source>
</reference>
<dbReference type="InterPro" id="IPR013780">
    <property type="entry name" value="Glyco_hydro_b"/>
</dbReference>
<comment type="caution">
    <text evidence="5">The sequence shown here is derived from an EMBL/GenBank/DDBJ whole genome shotgun (WGS) entry which is preliminary data.</text>
</comment>
<dbReference type="Pfam" id="PF14498">
    <property type="entry name" value="Glyco_hyd_65N_2"/>
    <property type="match status" value="1"/>
</dbReference>